<organism evidence="4 5">
    <name type="scientific">Syphacia muris</name>
    <dbReference type="NCBI Taxonomy" id="451379"/>
    <lineage>
        <taxon>Eukaryota</taxon>
        <taxon>Metazoa</taxon>
        <taxon>Ecdysozoa</taxon>
        <taxon>Nematoda</taxon>
        <taxon>Chromadorea</taxon>
        <taxon>Rhabditida</taxon>
        <taxon>Spirurina</taxon>
        <taxon>Oxyuridomorpha</taxon>
        <taxon>Oxyuroidea</taxon>
        <taxon>Oxyuridae</taxon>
        <taxon>Syphacia</taxon>
    </lineage>
</organism>
<dbReference type="GO" id="GO:0005730">
    <property type="term" value="C:nucleolus"/>
    <property type="evidence" value="ECO:0007669"/>
    <property type="project" value="UniProtKB-SubCell"/>
</dbReference>
<evidence type="ECO:0000256" key="1">
    <source>
        <dbReference type="ARBA" id="ARBA00004604"/>
    </source>
</evidence>
<protein>
    <submittedName>
        <fullName evidence="5">ECR1_N domain-containing protein</fullName>
    </submittedName>
</protein>
<dbReference type="InterPro" id="IPR025721">
    <property type="entry name" value="Exosome_cplx_N_dom"/>
</dbReference>
<dbReference type="WBParaSite" id="SMUV_0001091001-mRNA-1">
    <property type="protein sequence ID" value="SMUV_0001091001-mRNA-1"/>
    <property type="gene ID" value="SMUV_0001091001"/>
</dbReference>
<dbReference type="GO" id="GO:0000176">
    <property type="term" value="C:nuclear exosome (RNase complex)"/>
    <property type="evidence" value="ECO:0007669"/>
    <property type="project" value="TreeGrafter"/>
</dbReference>
<name>A0A0N5B0V8_9BILA</name>
<dbReference type="InterPro" id="IPR012340">
    <property type="entry name" value="NA-bd_OB-fold"/>
</dbReference>
<feature type="domain" description="Exosome complex component N-terminal" evidence="3">
    <location>
        <begin position="21"/>
        <end position="57"/>
    </location>
</feature>
<evidence type="ECO:0000313" key="4">
    <source>
        <dbReference type="Proteomes" id="UP000046393"/>
    </source>
</evidence>
<dbReference type="STRING" id="451379.A0A0N5B0V8"/>
<dbReference type="SUPFAM" id="SSF50249">
    <property type="entry name" value="Nucleic acid-binding proteins"/>
    <property type="match status" value="1"/>
</dbReference>
<dbReference type="InterPro" id="IPR039771">
    <property type="entry name" value="Csl4"/>
</dbReference>
<accession>A0A0N5B0V8</accession>
<comment type="subcellular location">
    <subcellularLocation>
        <location evidence="1">Nucleus</location>
        <location evidence="1">Nucleolus</location>
    </subcellularLocation>
</comment>
<reference evidence="5" key="1">
    <citation type="submission" date="2017-02" db="UniProtKB">
        <authorList>
            <consortium name="WormBaseParasite"/>
        </authorList>
    </citation>
    <scope>IDENTIFICATION</scope>
</reference>
<dbReference type="Pfam" id="PF14382">
    <property type="entry name" value="ECR1_N"/>
    <property type="match status" value="1"/>
</dbReference>
<dbReference type="PANTHER" id="PTHR12686">
    <property type="entry name" value="3'-5' EXORIBONUCLEASE CSL4-RELATED"/>
    <property type="match status" value="1"/>
</dbReference>
<evidence type="ECO:0000256" key="2">
    <source>
        <dbReference type="ARBA" id="ARBA00022835"/>
    </source>
</evidence>
<dbReference type="PANTHER" id="PTHR12686:SF8">
    <property type="entry name" value="EXOSOME COMPLEX COMPONENT CSL4"/>
    <property type="match status" value="1"/>
</dbReference>
<evidence type="ECO:0000313" key="5">
    <source>
        <dbReference type="WBParaSite" id="SMUV_0001091001-mRNA-1"/>
    </source>
</evidence>
<dbReference type="Proteomes" id="UP000046393">
    <property type="component" value="Unplaced"/>
</dbReference>
<dbReference type="GO" id="GO:0006396">
    <property type="term" value="P:RNA processing"/>
    <property type="evidence" value="ECO:0007669"/>
    <property type="project" value="InterPro"/>
</dbReference>
<sequence length="222" mass="24375">MLGSDVLSSEPSTSSVVKKRFVVPGDRLLPISDNVRAAAGTYEMYGYIYASLAGTVCVFNEKEGEKEISTIEVRKNTEEKQTHIVPYVGSIVTAKVLNLGPRYSKCAILCVESSLLSHEFEGVLRKENLMESGTDKAELHLCVHPGDIILARVIGFGENQMSFLLSIAEAQLGVVSAMGDLGERMVPISFTEVRSVTTSVVEKRKVARIPSLNIEFYENQKK</sequence>
<dbReference type="Gene3D" id="2.40.50.100">
    <property type="match status" value="1"/>
</dbReference>
<dbReference type="AlphaFoldDB" id="A0A0N5B0V8"/>
<keyword evidence="4" id="KW-1185">Reference proteome</keyword>
<keyword evidence="2" id="KW-0271">Exosome</keyword>
<proteinExistence type="predicted"/>
<evidence type="ECO:0000259" key="3">
    <source>
        <dbReference type="Pfam" id="PF14382"/>
    </source>
</evidence>
<dbReference type="GO" id="GO:0005737">
    <property type="term" value="C:cytoplasm"/>
    <property type="evidence" value="ECO:0007669"/>
    <property type="project" value="TreeGrafter"/>
</dbReference>
<dbReference type="SUPFAM" id="SSF110324">
    <property type="entry name" value="Ribosomal L27 protein-like"/>
    <property type="match status" value="1"/>
</dbReference>
<dbReference type="Gene3D" id="2.40.50.140">
    <property type="entry name" value="Nucleic acid-binding proteins"/>
    <property type="match status" value="1"/>
</dbReference>